<dbReference type="Proteomes" id="UP000000559">
    <property type="component" value="Chromosome R"/>
</dbReference>
<dbReference type="OrthoDB" id="441812at2759"/>
<dbReference type="PANTHER" id="PTHR13271">
    <property type="entry name" value="UNCHARACTERIZED PUTATIVE METHYLTRANSFERASE"/>
    <property type="match status" value="1"/>
</dbReference>
<accession>A0A1D8PU71</accession>
<keyword evidence="3" id="KW-0949">S-adenosyl-L-methionine</keyword>
<dbReference type="RefSeq" id="XP_719373.1">
    <property type="nucleotide sequence ID" value="XM_714280.1"/>
</dbReference>
<protein>
    <submittedName>
        <fullName evidence="6">Cytochrome c lysine N-methyltransferase</fullName>
    </submittedName>
</protein>
<dbReference type="SUPFAM" id="SSF82199">
    <property type="entry name" value="SET domain"/>
    <property type="match status" value="1"/>
</dbReference>
<dbReference type="OMA" id="DYINGID"/>
<dbReference type="InterPro" id="IPR050600">
    <property type="entry name" value="SETD3_SETD6_MTase"/>
</dbReference>
<dbReference type="GO" id="GO:0030447">
    <property type="term" value="P:filamentous growth"/>
    <property type="evidence" value="ECO:0000315"/>
    <property type="project" value="CGD"/>
</dbReference>
<evidence type="ECO:0000313" key="7">
    <source>
        <dbReference type="Proteomes" id="UP000000559"/>
    </source>
</evidence>
<dbReference type="GeneID" id="3638951"/>
<evidence type="ECO:0000313" key="5">
    <source>
        <dbReference type="CGD" id="CAL0000189202"/>
    </source>
</evidence>
<evidence type="ECO:0000256" key="3">
    <source>
        <dbReference type="ARBA" id="ARBA00022691"/>
    </source>
</evidence>
<evidence type="ECO:0000313" key="6">
    <source>
        <dbReference type="EMBL" id="AOW31686.1"/>
    </source>
</evidence>
<dbReference type="FunCoup" id="A0A1D8PU71">
    <property type="interactions" value="57"/>
</dbReference>
<dbReference type="GO" id="GO:0032259">
    <property type="term" value="P:methylation"/>
    <property type="evidence" value="ECO:0007669"/>
    <property type="project" value="UniProtKB-KW"/>
</dbReference>
<dbReference type="GO" id="GO:0003713">
    <property type="term" value="F:transcription coactivator activity"/>
    <property type="evidence" value="ECO:0000318"/>
    <property type="project" value="GO_Central"/>
</dbReference>
<dbReference type="PANTHER" id="PTHR13271:SF47">
    <property type="entry name" value="ACTIN-HISTIDINE N-METHYLTRANSFERASE"/>
    <property type="match status" value="1"/>
</dbReference>
<feature type="region of interest" description="Disordered" evidence="4">
    <location>
        <begin position="292"/>
        <end position="333"/>
    </location>
</feature>
<gene>
    <name evidence="5 6" type="primary">CTM1</name>
    <name evidence="6" type="ordered locus">CAALFM_CR10360CA</name>
    <name evidence="5" type="ordered locus">orf19.7612</name>
</gene>
<dbReference type="GO" id="GO:0042800">
    <property type="term" value="F:histone H3K4 methyltransferase activity"/>
    <property type="evidence" value="ECO:0000318"/>
    <property type="project" value="GO_Central"/>
</dbReference>
<dbReference type="EMBL" id="CP017630">
    <property type="protein sequence ID" value="AOW31686.1"/>
    <property type="molecule type" value="Genomic_DNA"/>
</dbReference>
<dbReference type="InParanoid" id="A0A1D8PU71"/>
<dbReference type="InterPro" id="IPR046341">
    <property type="entry name" value="SET_dom_sf"/>
</dbReference>
<sequence length="686" mass="79068">MPPKPLVPRTLHIPGVKRNGDLLYYIGDNGITFHPNLTIDRSLLGGIGLFFNPGEGGGNESTQTPQGTIVNSNVKQSFQSVADVELLRIPRRSTFTIHTLVRLLEELKIRDKLITIDNINVPPIKESELIINFLNCMEPTTETHILITYFLAFHTIKKFRQRLSPKSPYYQESPVMQLNTYLNILSATSTIKYPADHFHKKSDYISRDIDDEFVSTYCEMSQKIKLEYESLIEQLHALYHDVPLFDIAKLLSFESYFQICQAVRSRILEIPRDAHNDIDDVVGPPLKKMKAREAQGEPSENAVTTGLQELSINPEEGKSNVGSGRNDTEHTNNTDDYVIDVSLVPILDFVNHNHHSNSYFDIDRRTNDIVLKLRSNVQMIANEKFEVTISYDPEDNIKEFLYTYGFFPKIVNNKIGVSANFNENDNIQLFELKLNNLDRYIPKSQYLCRWLKVLPQIQLVIKYASSDTVDNANSNNESNMRVYFNFFSNNLPLLFIPEIAYNAGWLDVLIPHFIKYNNIPPNCRTNIDALELVNMFIYQEKHCDYINGIDPIGVKLTTTDDDNVGSSRKAPVLLSDLSNILQVTNSDFEDLIKKTLEFIVTVYLNEQVEHLKDQLDLKKKLVMCGLANNFDELVDKYQRFKFRVFQQIIKQYKEDLSSLILPESIAKRAWETKYRTPPREFIFECT</sequence>
<dbReference type="AlphaFoldDB" id="A0A1D8PU71"/>
<dbReference type="Gene3D" id="3.90.1410.10">
    <property type="entry name" value="set domain protein methyltransferase, domain 1"/>
    <property type="match status" value="1"/>
</dbReference>
<keyword evidence="7" id="KW-1185">Reference proteome</keyword>
<name>A0A1D8PU71_CANAL</name>
<reference evidence="6 7" key="3">
    <citation type="journal article" date="2013" name="Genome Biol.">
        <title>Assembly of a phased diploid Candida albicans genome facilitates allele-specific measurements and provides a simple model for repeat and indel structure.</title>
        <authorList>
            <person name="Muzzey D."/>
            <person name="Schwartz K."/>
            <person name="Weissman J.S."/>
            <person name="Sherlock G."/>
        </authorList>
    </citation>
    <scope>NUCLEOTIDE SEQUENCE [LARGE SCALE GENOMIC DNA]</scope>
    <source>
        <strain evidence="7">SC5314 / ATCC MYA-2876</strain>
    </source>
</reference>
<dbReference type="STRING" id="237561.A0A1D8PU71"/>
<dbReference type="VEuPathDB" id="FungiDB:CR_10360C_A"/>
<dbReference type="GO" id="GO:0046975">
    <property type="term" value="F:histone H3K36 methyltransferase activity"/>
    <property type="evidence" value="ECO:0000318"/>
    <property type="project" value="GO_Central"/>
</dbReference>
<dbReference type="CGD" id="CAL0000189202">
    <property type="gene designation" value="CTM1"/>
</dbReference>
<dbReference type="GO" id="GO:0045944">
    <property type="term" value="P:positive regulation of transcription by RNA polymerase II"/>
    <property type="evidence" value="ECO:0000318"/>
    <property type="project" value="GO_Central"/>
</dbReference>
<evidence type="ECO:0000256" key="2">
    <source>
        <dbReference type="ARBA" id="ARBA00022679"/>
    </source>
</evidence>
<reference evidence="6 7" key="1">
    <citation type="journal article" date="2004" name="Proc. Natl. Acad. Sci. U.S.A.">
        <title>The diploid genome sequence of Candida albicans.</title>
        <authorList>
            <person name="Jones T."/>
            <person name="Federspiel N.A."/>
            <person name="Chibana H."/>
            <person name="Dungan J."/>
            <person name="Kalman S."/>
            <person name="Magee B.B."/>
            <person name="Newport G."/>
            <person name="Thorstenson Y.R."/>
            <person name="Agabian N."/>
            <person name="Magee P.T."/>
            <person name="Davis R.W."/>
            <person name="Scherer S."/>
        </authorList>
    </citation>
    <scope>NUCLEOTIDE SEQUENCE [LARGE SCALE GENOMIC DNA]</scope>
    <source>
        <strain evidence="7">SC5314 / ATCC MYA-2876</strain>
    </source>
</reference>
<proteinExistence type="predicted"/>
<reference evidence="6 7" key="2">
    <citation type="journal article" date="2007" name="Genome Biol.">
        <title>Assembly of the Candida albicans genome into sixteen supercontigs aligned on the eight chromosomes.</title>
        <authorList>
            <person name="van het Hoog M."/>
            <person name="Rast T.J."/>
            <person name="Martchenko M."/>
            <person name="Grindle S."/>
            <person name="Dignard D."/>
            <person name="Hogues H."/>
            <person name="Cuomo C."/>
            <person name="Berriman M."/>
            <person name="Scherer S."/>
            <person name="Magee B.B."/>
            <person name="Whiteway M."/>
            <person name="Chibana H."/>
            <person name="Nantel A."/>
            <person name="Magee P.T."/>
        </authorList>
    </citation>
    <scope>GENOME REANNOTATION</scope>
    <source>
        <strain evidence="7">SC5314 / ATCC MYA-2876</strain>
    </source>
</reference>
<dbReference type="KEGG" id="cal:CAALFM_CR10360CA"/>
<keyword evidence="2" id="KW-0808">Transferase</keyword>
<evidence type="ECO:0000256" key="4">
    <source>
        <dbReference type="SAM" id="MobiDB-lite"/>
    </source>
</evidence>
<dbReference type="eggNOG" id="ENOG502RXKP">
    <property type="taxonomic scope" value="Eukaryota"/>
</dbReference>
<keyword evidence="1" id="KW-0489">Methyltransferase</keyword>
<dbReference type="GO" id="GO:0008168">
    <property type="term" value="F:methyltransferase activity"/>
    <property type="evidence" value="ECO:0000314"/>
    <property type="project" value="CGD"/>
</dbReference>
<organism evidence="6 7">
    <name type="scientific">Candida albicans (strain SC5314 / ATCC MYA-2876)</name>
    <name type="common">Yeast</name>
    <dbReference type="NCBI Taxonomy" id="237561"/>
    <lineage>
        <taxon>Eukaryota</taxon>
        <taxon>Fungi</taxon>
        <taxon>Dikarya</taxon>
        <taxon>Ascomycota</taxon>
        <taxon>Saccharomycotina</taxon>
        <taxon>Pichiomycetes</taxon>
        <taxon>Debaryomycetaceae</taxon>
        <taxon>Candida/Lodderomyces clade</taxon>
        <taxon>Candida</taxon>
    </lineage>
</organism>
<feature type="compositionally biased region" description="Polar residues" evidence="4">
    <location>
        <begin position="301"/>
        <end position="311"/>
    </location>
</feature>
<evidence type="ECO:0000256" key="1">
    <source>
        <dbReference type="ARBA" id="ARBA00022603"/>
    </source>
</evidence>